<protein>
    <submittedName>
        <fullName evidence="1">Uncharacterized protein</fullName>
    </submittedName>
</protein>
<dbReference type="EMBL" id="PGET01000001">
    <property type="protein sequence ID" value="PJJ26692.1"/>
    <property type="molecule type" value="Genomic_DNA"/>
</dbReference>
<proteinExistence type="predicted"/>
<gene>
    <name evidence="1" type="ORF">H171_0132</name>
</gene>
<sequence length="93" mass="11065">MKRKWVWQGSCHAFFYFLGYSLRLTYGGGRYMVQTCLNRISQEVAVMDLSDRVTYEEKNMTIKVERVFIGEKTAKERVLELLKKRRDAGEFRT</sequence>
<evidence type="ECO:0000313" key="1">
    <source>
        <dbReference type="EMBL" id="PJJ26692.1"/>
    </source>
</evidence>
<dbReference type="Proteomes" id="UP000231092">
    <property type="component" value="Unassembled WGS sequence"/>
</dbReference>
<evidence type="ECO:0000313" key="2">
    <source>
        <dbReference type="Proteomes" id="UP000231092"/>
    </source>
</evidence>
<comment type="caution">
    <text evidence="1">The sequence shown here is derived from an EMBL/GenBank/DDBJ whole genome shotgun (WGS) entry which is preliminary data.</text>
</comment>
<name>A0A2M8YZS2_9FIRM</name>
<organism evidence="1 2">
    <name type="scientific">[Clostridium] celerecrescens 18A</name>
    <dbReference type="NCBI Taxonomy" id="1286362"/>
    <lineage>
        <taxon>Bacteria</taxon>
        <taxon>Bacillati</taxon>
        <taxon>Bacillota</taxon>
        <taxon>Clostridia</taxon>
        <taxon>Lachnospirales</taxon>
        <taxon>Lachnospiraceae</taxon>
        <taxon>Lacrimispora</taxon>
    </lineage>
</organism>
<accession>A0A2M8YZS2</accession>
<dbReference type="AlphaFoldDB" id="A0A2M8YZS2"/>
<reference evidence="1 2" key="1">
    <citation type="submission" date="2017-11" db="EMBL/GenBank/DDBJ databases">
        <title>Understudied soil microbes with underappreciated capabilities: Untangling the Clostridium saccharolyticum group.</title>
        <authorList>
            <person name="Leschine S."/>
        </authorList>
    </citation>
    <scope>NUCLEOTIDE SEQUENCE [LARGE SCALE GENOMIC DNA]</scope>
    <source>
        <strain evidence="1 2">18A</strain>
    </source>
</reference>